<protein>
    <recommendedName>
        <fullName evidence="4">MARVEL domain-containing protein</fullName>
    </recommendedName>
</protein>
<sequence>MSKLWARPSRVHLIQLIHGFNSLISIVWAGILIGAATKINLFTTTAAALSGLGNYSGFAYPATFVYMLVPAVCSVVLSLILAFDPSPGYTFWKPSKTLTVTIGCFGIASLMSALLPLVPGADVITTPDSALDCTWTNYMTWKVIFGNIGAFPWVSAMDTACSCFHAADIFAWIIGFVWLGLTGLYCYRIRTAINYVSNSGKTEAPFDSKSTAWPMATLTSPTNDSTKYEVPDKY</sequence>
<gene>
    <name evidence="2" type="ORF">PHYBLDRAFT_59642</name>
</gene>
<feature type="transmembrane region" description="Helical" evidence="1">
    <location>
        <begin position="59"/>
        <end position="83"/>
    </location>
</feature>
<evidence type="ECO:0008006" key="4">
    <source>
        <dbReference type="Google" id="ProtNLM"/>
    </source>
</evidence>
<feature type="transmembrane region" description="Helical" evidence="1">
    <location>
        <begin position="95"/>
        <end position="118"/>
    </location>
</feature>
<keyword evidence="1" id="KW-1133">Transmembrane helix</keyword>
<dbReference type="InParanoid" id="A0A163AVM1"/>
<dbReference type="GeneID" id="29001439"/>
<dbReference type="AlphaFoldDB" id="A0A163AVM1"/>
<dbReference type="VEuPathDB" id="FungiDB:PHYBLDRAFT_59642"/>
<keyword evidence="1" id="KW-0472">Membrane</keyword>
<dbReference type="EMBL" id="KV440976">
    <property type="protein sequence ID" value="OAD76111.1"/>
    <property type="molecule type" value="Genomic_DNA"/>
</dbReference>
<keyword evidence="1" id="KW-0812">Transmembrane</keyword>
<feature type="transmembrane region" description="Helical" evidence="1">
    <location>
        <begin position="20"/>
        <end position="39"/>
    </location>
</feature>
<evidence type="ECO:0000313" key="2">
    <source>
        <dbReference type="EMBL" id="OAD76111.1"/>
    </source>
</evidence>
<accession>A0A163AVM1</accession>
<reference evidence="3" key="1">
    <citation type="submission" date="2015-06" db="EMBL/GenBank/DDBJ databases">
        <title>Expansion of signal transduction pathways in fungi by whole-genome duplication.</title>
        <authorList>
            <consortium name="DOE Joint Genome Institute"/>
            <person name="Corrochano L.M."/>
            <person name="Kuo A."/>
            <person name="Marcet-Houben M."/>
            <person name="Polaino S."/>
            <person name="Salamov A."/>
            <person name="Villalobos J.M."/>
            <person name="Alvarez M.I."/>
            <person name="Avalos J."/>
            <person name="Benito E.P."/>
            <person name="Benoit I."/>
            <person name="Burger G."/>
            <person name="Camino L.P."/>
            <person name="Canovas D."/>
            <person name="Cerda-Olmedo E."/>
            <person name="Cheng J.-F."/>
            <person name="Dominguez A."/>
            <person name="Elias M."/>
            <person name="Eslava A.P."/>
            <person name="Glaser F."/>
            <person name="Grimwood J."/>
            <person name="Gutierrez G."/>
            <person name="Heitman J."/>
            <person name="Henrissat B."/>
            <person name="Iturriaga E.A."/>
            <person name="Lang B.F."/>
            <person name="Lavin J.L."/>
            <person name="Lee S."/>
            <person name="Li W."/>
            <person name="Lindquist E."/>
            <person name="Lopez-Garcia S."/>
            <person name="Luque E.M."/>
            <person name="Marcos A.T."/>
            <person name="Martin J."/>
            <person name="McCluskey K."/>
            <person name="Medina H.R."/>
            <person name="Miralles-Duran A."/>
            <person name="Miyazaki A."/>
            <person name="Munoz-Torres E."/>
            <person name="Oguiza J.A."/>
            <person name="Ohm R."/>
            <person name="Olmedo M."/>
            <person name="Orejas M."/>
            <person name="Ortiz-Castellanos L."/>
            <person name="Pisabarro A.G."/>
            <person name="Rodriguez-Romero J."/>
            <person name="Ruiz-Herrera J."/>
            <person name="Ruiz-Vazquez R."/>
            <person name="Sanz C."/>
            <person name="Schackwitz W."/>
            <person name="Schmutz J."/>
            <person name="Shahriari M."/>
            <person name="Shelest E."/>
            <person name="Silva-Franco F."/>
            <person name="Soanes D."/>
            <person name="Syed K."/>
            <person name="Tagua V.G."/>
            <person name="Talbot N.J."/>
            <person name="Thon M."/>
            <person name="De vries R.P."/>
            <person name="Wiebenga A."/>
            <person name="Yadav J.S."/>
            <person name="Braun E.L."/>
            <person name="Baker S."/>
            <person name="Garre V."/>
            <person name="Horwitz B."/>
            <person name="Torres-Martinez S."/>
            <person name="Idnurm A."/>
            <person name="Herrera-Estrella A."/>
            <person name="Gabaldon T."/>
            <person name="Grigoriev I.V."/>
        </authorList>
    </citation>
    <scope>NUCLEOTIDE SEQUENCE [LARGE SCALE GENOMIC DNA]</scope>
    <source>
        <strain evidence="3">NRRL 1555(-)</strain>
    </source>
</reference>
<dbReference type="Proteomes" id="UP000077315">
    <property type="component" value="Unassembled WGS sequence"/>
</dbReference>
<organism evidence="2 3">
    <name type="scientific">Phycomyces blakesleeanus (strain ATCC 8743b / DSM 1359 / FGSC 10004 / NBRC 33097 / NRRL 1555)</name>
    <dbReference type="NCBI Taxonomy" id="763407"/>
    <lineage>
        <taxon>Eukaryota</taxon>
        <taxon>Fungi</taxon>
        <taxon>Fungi incertae sedis</taxon>
        <taxon>Mucoromycota</taxon>
        <taxon>Mucoromycotina</taxon>
        <taxon>Mucoromycetes</taxon>
        <taxon>Mucorales</taxon>
        <taxon>Phycomycetaceae</taxon>
        <taxon>Phycomyces</taxon>
    </lineage>
</organism>
<feature type="transmembrane region" description="Helical" evidence="1">
    <location>
        <begin position="169"/>
        <end position="187"/>
    </location>
</feature>
<dbReference type="OrthoDB" id="2241330at2759"/>
<evidence type="ECO:0000313" key="3">
    <source>
        <dbReference type="Proteomes" id="UP000077315"/>
    </source>
</evidence>
<evidence type="ECO:0000256" key="1">
    <source>
        <dbReference type="SAM" id="Phobius"/>
    </source>
</evidence>
<dbReference type="RefSeq" id="XP_018294151.1">
    <property type="nucleotide sequence ID" value="XM_018440533.1"/>
</dbReference>
<name>A0A163AVM1_PHYB8</name>
<proteinExistence type="predicted"/>
<keyword evidence="3" id="KW-1185">Reference proteome</keyword>